<comment type="caution">
    <text evidence="1">The sequence shown here is derived from an EMBL/GenBank/DDBJ whole genome shotgun (WGS) entry which is preliminary data.</text>
</comment>
<reference evidence="1 2" key="1">
    <citation type="submission" date="2016-08" db="EMBL/GenBank/DDBJ databases">
        <authorList>
            <person name="Seilhamer J.J."/>
        </authorList>
    </citation>
    <scope>NUCLEOTIDE SEQUENCE [LARGE SCALE GENOMIC DNA]</scope>
    <source>
        <strain evidence="1 2">CFBP2542</strain>
    </source>
</reference>
<dbReference type="EMBL" id="MDED01000003">
    <property type="protein sequence ID" value="PPU78156.1"/>
    <property type="molecule type" value="Genomic_DNA"/>
</dbReference>
<sequence length="62" mass="6778">MENRESGMGKSKSKSGSARRWLVLLFRFPTPDSRFPGPNGAGRAIMLRYPDDGCAGAHLNVL</sequence>
<evidence type="ECO:0000313" key="1">
    <source>
        <dbReference type="EMBL" id="PPU78156.1"/>
    </source>
</evidence>
<dbReference type="Proteomes" id="UP000239561">
    <property type="component" value="Unassembled WGS sequence"/>
</dbReference>
<accession>A0A2S7DWF9</accession>
<protein>
    <submittedName>
        <fullName evidence="1">Uncharacterized protein</fullName>
    </submittedName>
</protein>
<name>A0A2S7DWF9_9XANT</name>
<gene>
    <name evidence="1" type="ORF">XcuCFBP2542_02670</name>
</gene>
<evidence type="ECO:0000313" key="2">
    <source>
        <dbReference type="Proteomes" id="UP000239561"/>
    </source>
</evidence>
<dbReference type="AlphaFoldDB" id="A0A2S7DWF9"/>
<organism evidence="1 2">
    <name type="scientific">Xanthomonas cucurbitae</name>
    <dbReference type="NCBI Taxonomy" id="56453"/>
    <lineage>
        <taxon>Bacteria</taxon>
        <taxon>Pseudomonadati</taxon>
        <taxon>Pseudomonadota</taxon>
        <taxon>Gammaproteobacteria</taxon>
        <taxon>Lysobacterales</taxon>
        <taxon>Lysobacteraceae</taxon>
        <taxon>Xanthomonas</taxon>
    </lineage>
</organism>
<proteinExistence type="predicted"/>